<sequence length="146" mass="16018">MRPDPRKYLWDAVHAAGLARGFAQGQSLADYLSNAMLRAAVERQFEIIEEALNQLSKAAPIPELPRIVAFRNILIHGYAIVQCRSISLEGRPSIPTRQRPIPHRSTSEHGIQSRSSTSISRRRSAHAAISAGRQIESRCGAPSPGS</sequence>
<accession>F8B084</accession>
<dbReference type="Pfam" id="PF01934">
    <property type="entry name" value="HepT-like"/>
    <property type="match status" value="1"/>
</dbReference>
<keyword evidence="1" id="KW-1277">Toxin-antitoxin system</keyword>
<protein>
    <recommendedName>
        <fullName evidence="7">DUF86 domain-containing protein</fullName>
    </recommendedName>
</protein>
<dbReference type="GO" id="GO:0016787">
    <property type="term" value="F:hydrolase activity"/>
    <property type="evidence" value="ECO:0007669"/>
    <property type="project" value="UniProtKB-KW"/>
</dbReference>
<evidence type="ECO:0008006" key="7">
    <source>
        <dbReference type="Google" id="ProtNLM"/>
    </source>
</evidence>
<dbReference type="STRING" id="656024.FsymDg_1218"/>
<dbReference type="RefSeq" id="WP_013872685.1">
    <property type="nucleotide sequence ID" value="NC_015656.1"/>
</dbReference>
<proteinExistence type="predicted"/>
<evidence type="ECO:0000313" key="5">
    <source>
        <dbReference type="EMBL" id="AEH08708.1"/>
    </source>
</evidence>
<evidence type="ECO:0000313" key="6">
    <source>
        <dbReference type="Proteomes" id="UP000001549"/>
    </source>
</evidence>
<organism evidence="5 6">
    <name type="scientific">Candidatus Protofrankia datiscae</name>
    <dbReference type="NCBI Taxonomy" id="2716812"/>
    <lineage>
        <taxon>Bacteria</taxon>
        <taxon>Bacillati</taxon>
        <taxon>Actinomycetota</taxon>
        <taxon>Actinomycetes</taxon>
        <taxon>Frankiales</taxon>
        <taxon>Frankiaceae</taxon>
        <taxon>Protofrankia</taxon>
    </lineage>
</organism>
<dbReference type="HOGENOM" id="CLU_1774681_0_0_11"/>
<dbReference type="AlphaFoldDB" id="F8B084"/>
<dbReference type="KEGG" id="fsy:FsymDg_1218"/>
<gene>
    <name evidence="5" type="ordered locus">FsymDg_1218</name>
</gene>
<reference evidence="5 6" key="1">
    <citation type="submission" date="2011-05" db="EMBL/GenBank/DDBJ databases">
        <title>Complete sequence of chromosome of Frankia symbiont of Datisca glomerata.</title>
        <authorList>
            <consortium name="US DOE Joint Genome Institute"/>
            <person name="Lucas S."/>
            <person name="Han J."/>
            <person name="Lapidus A."/>
            <person name="Cheng J.-F."/>
            <person name="Goodwin L."/>
            <person name="Pitluck S."/>
            <person name="Peters L."/>
            <person name="Mikhailova N."/>
            <person name="Chertkov O."/>
            <person name="Teshima H."/>
            <person name="Han C."/>
            <person name="Tapia R."/>
            <person name="Land M."/>
            <person name="Hauser L."/>
            <person name="Kyrpides N."/>
            <person name="Ivanova N."/>
            <person name="Pagani I."/>
            <person name="Berry A."/>
            <person name="Pawlowski K."/>
            <person name="Persson T."/>
            <person name="Vanden Heuvel B."/>
            <person name="Benson D."/>
            <person name="Woyke T."/>
        </authorList>
    </citation>
    <scope>NUCLEOTIDE SEQUENCE [LARGE SCALE GENOMIC DNA]</scope>
    <source>
        <strain evidence="6">4085684</strain>
    </source>
</reference>
<evidence type="ECO:0000256" key="2">
    <source>
        <dbReference type="ARBA" id="ARBA00022722"/>
    </source>
</evidence>
<dbReference type="EMBL" id="CP002801">
    <property type="protein sequence ID" value="AEH08708.1"/>
    <property type="molecule type" value="Genomic_DNA"/>
</dbReference>
<evidence type="ECO:0000256" key="4">
    <source>
        <dbReference type="SAM" id="MobiDB-lite"/>
    </source>
</evidence>
<evidence type="ECO:0000256" key="3">
    <source>
        <dbReference type="ARBA" id="ARBA00022801"/>
    </source>
</evidence>
<dbReference type="Proteomes" id="UP000001549">
    <property type="component" value="Chromosome"/>
</dbReference>
<dbReference type="GO" id="GO:0004540">
    <property type="term" value="F:RNA nuclease activity"/>
    <property type="evidence" value="ECO:0007669"/>
    <property type="project" value="InterPro"/>
</dbReference>
<keyword evidence="6" id="KW-1185">Reference proteome</keyword>
<dbReference type="GO" id="GO:0110001">
    <property type="term" value="C:toxin-antitoxin complex"/>
    <property type="evidence" value="ECO:0007669"/>
    <property type="project" value="InterPro"/>
</dbReference>
<feature type="region of interest" description="Disordered" evidence="4">
    <location>
        <begin position="91"/>
        <end position="146"/>
    </location>
</feature>
<evidence type="ECO:0000256" key="1">
    <source>
        <dbReference type="ARBA" id="ARBA00022649"/>
    </source>
</evidence>
<dbReference type="eggNOG" id="COG2361">
    <property type="taxonomic scope" value="Bacteria"/>
</dbReference>
<name>F8B084_9ACTN</name>
<keyword evidence="2" id="KW-0540">Nuclease</keyword>
<keyword evidence="3" id="KW-0378">Hydrolase</keyword>
<dbReference type="InterPro" id="IPR008201">
    <property type="entry name" value="HepT-like"/>
</dbReference>